<evidence type="ECO:0000256" key="3">
    <source>
        <dbReference type="PROSITE-ProRule" id="PRU00023"/>
    </source>
</evidence>
<dbReference type="Gene3D" id="1.25.40.20">
    <property type="entry name" value="Ankyrin repeat-containing domain"/>
    <property type="match status" value="2"/>
</dbReference>
<dbReference type="PROSITE" id="PS50088">
    <property type="entry name" value="ANK_REPEAT"/>
    <property type="match status" value="2"/>
</dbReference>
<geneLocation type="mitochondrion" evidence="4"/>
<evidence type="ECO:0000256" key="1">
    <source>
        <dbReference type="ARBA" id="ARBA00022737"/>
    </source>
</evidence>
<sequence length="398" mass="44377">MRAIDPVRVGLLCGLAVFGFVSGTPIIDVSLRSSDFIDIDVPWSAAVAHSVPVPEAASHELHLLVDFMSETAVGDIAHTDAWIKDRLLRMDIDRFCRVLAASYDLDMRPFLDGAERYVKGGQWSNLTNVLHWVTRHGNPETMRFLLSLPEVDVNVQDASGLTPLHWAVKLARRVKVALLLNAPGVNVNARELMRRATPLHVALCSVRVTHEMRRPARIHHDTVELLLSAPGIDVNSRDVDGTTPLQLAVLAAQYGLIDERTVKRLLMSAGIDVNARDSRGRTPLHMSLVMERRLWLIEALLNAPGVDVNAGDAVRMTALHRAAEKHDVDVIKLILKAPGRIDLTLRDKRGRTAADVAQLYDPTNIEEKRRLSEIVSLLTPPPAERTSFMRRLWQWARS</sequence>
<name>A0A3P3Y7A0_PLABS</name>
<dbReference type="Proteomes" id="UP000290189">
    <property type="component" value="Unassembled WGS sequence"/>
</dbReference>
<dbReference type="InterPro" id="IPR002110">
    <property type="entry name" value="Ankyrin_rpt"/>
</dbReference>
<keyword evidence="4" id="KW-0496">Mitochondrion</keyword>
<accession>A0A3P3Y7A0</accession>
<proteinExistence type="predicted"/>
<evidence type="ECO:0000256" key="2">
    <source>
        <dbReference type="ARBA" id="ARBA00023043"/>
    </source>
</evidence>
<dbReference type="AlphaFoldDB" id="A0A3P3Y7A0"/>
<dbReference type="SUPFAM" id="SSF48403">
    <property type="entry name" value="Ankyrin repeat"/>
    <property type="match status" value="1"/>
</dbReference>
<protein>
    <submittedName>
        <fullName evidence="4">Uncharacterized protein</fullName>
    </submittedName>
</protein>
<dbReference type="Pfam" id="PF12796">
    <property type="entry name" value="Ank_2"/>
    <property type="match status" value="1"/>
</dbReference>
<feature type="repeat" description="ANK" evidence="3">
    <location>
        <begin position="159"/>
        <end position="192"/>
    </location>
</feature>
<dbReference type="Pfam" id="PF00023">
    <property type="entry name" value="Ank"/>
    <property type="match status" value="2"/>
</dbReference>
<dbReference type="PROSITE" id="PS50297">
    <property type="entry name" value="ANK_REP_REGION"/>
    <property type="match status" value="1"/>
</dbReference>
<keyword evidence="1" id="KW-0677">Repeat</keyword>
<reference evidence="4 5" key="1">
    <citation type="submission" date="2018-03" db="EMBL/GenBank/DDBJ databases">
        <authorList>
            <person name="Fogelqvist J."/>
        </authorList>
    </citation>
    <scope>NUCLEOTIDE SEQUENCE [LARGE SCALE GENOMIC DNA]</scope>
</reference>
<feature type="repeat" description="ANK" evidence="3">
    <location>
        <begin position="240"/>
        <end position="278"/>
    </location>
</feature>
<gene>
    <name evidence="4" type="ORF">PLBR_LOCUS3085</name>
</gene>
<dbReference type="PANTHER" id="PTHR24173:SF74">
    <property type="entry name" value="ANKYRIN REPEAT DOMAIN-CONTAINING PROTEIN 16"/>
    <property type="match status" value="1"/>
</dbReference>
<organism evidence="4 5">
    <name type="scientific">Plasmodiophora brassicae</name>
    <name type="common">Clubroot disease agent</name>
    <dbReference type="NCBI Taxonomy" id="37360"/>
    <lineage>
        <taxon>Eukaryota</taxon>
        <taxon>Sar</taxon>
        <taxon>Rhizaria</taxon>
        <taxon>Endomyxa</taxon>
        <taxon>Phytomyxea</taxon>
        <taxon>Plasmodiophorida</taxon>
        <taxon>Plasmodiophoridae</taxon>
        <taxon>Plasmodiophora</taxon>
    </lineage>
</organism>
<dbReference type="SMART" id="SM00248">
    <property type="entry name" value="ANK"/>
    <property type="match status" value="6"/>
</dbReference>
<evidence type="ECO:0000313" key="5">
    <source>
        <dbReference type="Proteomes" id="UP000290189"/>
    </source>
</evidence>
<evidence type="ECO:0000313" key="4">
    <source>
        <dbReference type="EMBL" id="SPQ95870.1"/>
    </source>
</evidence>
<dbReference type="InterPro" id="IPR036770">
    <property type="entry name" value="Ankyrin_rpt-contain_sf"/>
</dbReference>
<keyword evidence="2 3" id="KW-0040">ANK repeat</keyword>
<dbReference type="EMBL" id="OVEO01000004">
    <property type="protein sequence ID" value="SPQ95870.1"/>
    <property type="molecule type" value="Genomic_DNA"/>
</dbReference>
<dbReference type="PANTHER" id="PTHR24173">
    <property type="entry name" value="ANKYRIN REPEAT CONTAINING"/>
    <property type="match status" value="1"/>
</dbReference>